<evidence type="ECO:0000256" key="3">
    <source>
        <dbReference type="ARBA" id="ARBA00023163"/>
    </source>
</evidence>
<feature type="domain" description="HTH marR-type" evidence="4">
    <location>
        <begin position="6"/>
        <end position="139"/>
    </location>
</feature>
<dbReference type="SUPFAM" id="SSF46785">
    <property type="entry name" value="Winged helix' DNA-binding domain"/>
    <property type="match status" value="1"/>
</dbReference>
<dbReference type="PROSITE" id="PS01117">
    <property type="entry name" value="HTH_MARR_1"/>
    <property type="match status" value="1"/>
</dbReference>
<dbReference type="STRING" id="1236220.SAMN04488112_105141"/>
<dbReference type="PRINTS" id="PR00033">
    <property type="entry name" value="HTHASNC"/>
</dbReference>
<dbReference type="InterPro" id="IPR023187">
    <property type="entry name" value="Tscrpt_reg_MarR-type_CS"/>
</dbReference>
<dbReference type="Pfam" id="PF01047">
    <property type="entry name" value="MarR"/>
    <property type="match status" value="1"/>
</dbReference>
<dbReference type="PRINTS" id="PR00598">
    <property type="entry name" value="HTHMARR"/>
</dbReference>
<evidence type="ECO:0000256" key="1">
    <source>
        <dbReference type="ARBA" id="ARBA00023015"/>
    </source>
</evidence>
<dbReference type="Proteomes" id="UP000199387">
    <property type="component" value="Unassembled WGS sequence"/>
</dbReference>
<dbReference type="EMBL" id="FMZA01000005">
    <property type="protein sequence ID" value="SDC27749.1"/>
    <property type="molecule type" value="Genomic_DNA"/>
</dbReference>
<accession>A0A1G6K9K8</accession>
<dbReference type="GO" id="GO:0043565">
    <property type="term" value="F:sequence-specific DNA binding"/>
    <property type="evidence" value="ECO:0007669"/>
    <property type="project" value="InterPro"/>
</dbReference>
<name>A0A1G6K9K8_9BACL</name>
<dbReference type="GO" id="GO:0003700">
    <property type="term" value="F:DNA-binding transcription factor activity"/>
    <property type="evidence" value="ECO:0007669"/>
    <property type="project" value="InterPro"/>
</dbReference>
<gene>
    <name evidence="5" type="ORF">SAMN04488112_105141</name>
</gene>
<dbReference type="RefSeq" id="WP_091567312.1">
    <property type="nucleotide sequence ID" value="NZ_FMZA01000005.1"/>
</dbReference>
<dbReference type="PANTHER" id="PTHR33164">
    <property type="entry name" value="TRANSCRIPTIONAL REGULATOR, MARR FAMILY"/>
    <property type="match status" value="1"/>
</dbReference>
<dbReference type="InterPro" id="IPR000485">
    <property type="entry name" value="AsnC-type_HTH_dom"/>
</dbReference>
<proteinExistence type="predicted"/>
<keyword evidence="6" id="KW-1185">Reference proteome</keyword>
<keyword evidence="2 5" id="KW-0238">DNA-binding</keyword>
<dbReference type="InterPro" id="IPR036388">
    <property type="entry name" value="WH-like_DNA-bd_sf"/>
</dbReference>
<dbReference type="InterPro" id="IPR039422">
    <property type="entry name" value="MarR/SlyA-like"/>
</dbReference>
<keyword evidence="1" id="KW-0805">Transcription regulation</keyword>
<dbReference type="OrthoDB" id="166070at2"/>
<protein>
    <submittedName>
        <fullName evidence="5">DNA-binding transcriptional regulator, MarR family</fullName>
    </submittedName>
</protein>
<evidence type="ECO:0000313" key="6">
    <source>
        <dbReference type="Proteomes" id="UP000199387"/>
    </source>
</evidence>
<dbReference type="PANTHER" id="PTHR33164:SF89">
    <property type="entry name" value="MARR FAMILY REGULATORY PROTEIN"/>
    <property type="match status" value="1"/>
</dbReference>
<evidence type="ECO:0000259" key="4">
    <source>
        <dbReference type="PROSITE" id="PS50995"/>
    </source>
</evidence>
<evidence type="ECO:0000313" key="5">
    <source>
        <dbReference type="EMBL" id="SDC27749.1"/>
    </source>
</evidence>
<dbReference type="Gene3D" id="1.10.10.10">
    <property type="entry name" value="Winged helix-like DNA-binding domain superfamily/Winged helix DNA-binding domain"/>
    <property type="match status" value="1"/>
</dbReference>
<evidence type="ECO:0000256" key="2">
    <source>
        <dbReference type="ARBA" id="ARBA00023125"/>
    </source>
</evidence>
<dbReference type="InterPro" id="IPR000835">
    <property type="entry name" value="HTH_MarR-typ"/>
</dbReference>
<organism evidence="5 6">
    <name type="scientific">Melghirimyces thermohalophilus</name>
    <dbReference type="NCBI Taxonomy" id="1236220"/>
    <lineage>
        <taxon>Bacteria</taxon>
        <taxon>Bacillati</taxon>
        <taxon>Bacillota</taxon>
        <taxon>Bacilli</taxon>
        <taxon>Bacillales</taxon>
        <taxon>Thermoactinomycetaceae</taxon>
        <taxon>Melghirimyces</taxon>
    </lineage>
</organism>
<dbReference type="AlphaFoldDB" id="A0A1G6K9K8"/>
<dbReference type="SMART" id="SM00347">
    <property type="entry name" value="HTH_MARR"/>
    <property type="match status" value="1"/>
</dbReference>
<dbReference type="PROSITE" id="PS50995">
    <property type="entry name" value="HTH_MARR_2"/>
    <property type="match status" value="1"/>
</dbReference>
<reference evidence="5 6" key="1">
    <citation type="submission" date="2016-10" db="EMBL/GenBank/DDBJ databases">
        <authorList>
            <person name="de Groot N.N."/>
        </authorList>
    </citation>
    <scope>NUCLEOTIDE SEQUENCE [LARGE SCALE GENOMIC DNA]</scope>
    <source>
        <strain evidence="5 6">DSM 45514</strain>
    </source>
</reference>
<sequence>MKDELLDELEILMRRNARAFRQRLFQELKEYNLTVPQNSVLRTLSLEGRHSLAKLSESVGMTTSSVSGIIDRLEKQGWVQRTRDKEDRRVVWIDLTDDGRKRMLEVPVLRPDHFKNMLRKCLSEEDVELLVIQLRKLHQGLEKELTKGGDR</sequence>
<dbReference type="InterPro" id="IPR036390">
    <property type="entry name" value="WH_DNA-bd_sf"/>
</dbReference>
<keyword evidence="3" id="KW-0804">Transcription</keyword>
<dbReference type="GO" id="GO:0006950">
    <property type="term" value="P:response to stress"/>
    <property type="evidence" value="ECO:0007669"/>
    <property type="project" value="TreeGrafter"/>
</dbReference>